<reference evidence="4" key="2">
    <citation type="submission" date="2015-06" db="UniProtKB">
        <authorList>
            <consortium name="EnsemblPlants"/>
        </authorList>
    </citation>
    <scope>IDENTIFICATION</scope>
</reference>
<feature type="domain" description="Protein kinase" evidence="3">
    <location>
        <begin position="1"/>
        <end position="161"/>
    </location>
</feature>
<dbReference type="InterPro" id="IPR050528">
    <property type="entry name" value="L-type_Lectin-RKs"/>
</dbReference>
<dbReference type="InterPro" id="IPR008271">
    <property type="entry name" value="Ser/Thr_kinase_AS"/>
</dbReference>
<dbReference type="InterPro" id="IPR011009">
    <property type="entry name" value="Kinase-like_dom_sf"/>
</dbReference>
<proteinExistence type="predicted"/>
<dbReference type="PROSITE" id="PS50011">
    <property type="entry name" value="PROTEIN_KINASE_DOM"/>
    <property type="match status" value="1"/>
</dbReference>
<evidence type="ECO:0000256" key="2">
    <source>
        <dbReference type="ARBA" id="ARBA00022840"/>
    </source>
</evidence>
<keyword evidence="1" id="KW-0547">Nucleotide-binding</keyword>
<dbReference type="SUPFAM" id="SSF56112">
    <property type="entry name" value="Protein kinase-like (PK-like)"/>
    <property type="match status" value="1"/>
</dbReference>
<dbReference type="Gene3D" id="1.10.510.10">
    <property type="entry name" value="Transferase(Phosphotransferase) domain 1"/>
    <property type="match status" value="1"/>
</dbReference>
<dbReference type="PROSITE" id="PS00108">
    <property type="entry name" value="PROTEIN_KINASE_ST"/>
    <property type="match status" value="1"/>
</dbReference>
<dbReference type="GO" id="GO:0004672">
    <property type="term" value="F:protein kinase activity"/>
    <property type="evidence" value="ECO:0007669"/>
    <property type="project" value="InterPro"/>
</dbReference>
<keyword evidence="2" id="KW-0067">ATP-binding</keyword>
<accession>A0A0E0P517</accession>
<evidence type="ECO:0000313" key="4">
    <source>
        <dbReference type="EnsemblPlants" id="ORUFI04G02260.1"/>
    </source>
</evidence>
<dbReference type="HOGENOM" id="CLU_1646472_0_0_1"/>
<sequence>MEVGENELVVLTIIMYKIVKGIISALVYLHHDSDPYILHRDIKPSNILLDNNFNARLADFGLSRTADNGTIQSSMVVGMENYLDPECRKTGKFNCSSDVYSFGLVLLEIACKKDKNSYAQVWEDLCMATTNVRARLMRDLVGGLIPSSLNIIANSAKTFTP</sequence>
<evidence type="ECO:0000313" key="5">
    <source>
        <dbReference type="Proteomes" id="UP000008022"/>
    </source>
</evidence>
<reference evidence="5" key="1">
    <citation type="submission" date="2013-06" db="EMBL/GenBank/DDBJ databases">
        <authorList>
            <person name="Zhao Q."/>
        </authorList>
    </citation>
    <scope>NUCLEOTIDE SEQUENCE</scope>
    <source>
        <strain evidence="5">cv. W1943</strain>
    </source>
</reference>
<evidence type="ECO:0000259" key="3">
    <source>
        <dbReference type="PROSITE" id="PS50011"/>
    </source>
</evidence>
<keyword evidence="5" id="KW-1185">Reference proteome</keyword>
<dbReference type="Gramene" id="ORUFI04G02260.1">
    <property type="protein sequence ID" value="ORUFI04G02260.1"/>
    <property type="gene ID" value="ORUFI04G02260"/>
</dbReference>
<dbReference type="EnsemblPlants" id="ORUFI04G02260.1">
    <property type="protein sequence ID" value="ORUFI04G02260.1"/>
    <property type="gene ID" value="ORUFI04G02260"/>
</dbReference>
<dbReference type="InterPro" id="IPR000719">
    <property type="entry name" value="Prot_kinase_dom"/>
</dbReference>
<dbReference type="STRING" id="4529.A0A0E0P517"/>
<dbReference type="Pfam" id="PF00069">
    <property type="entry name" value="Pkinase"/>
    <property type="match status" value="1"/>
</dbReference>
<name>A0A0E0P517_ORYRU</name>
<dbReference type="PANTHER" id="PTHR27007">
    <property type="match status" value="1"/>
</dbReference>
<evidence type="ECO:0000256" key="1">
    <source>
        <dbReference type="ARBA" id="ARBA00022741"/>
    </source>
</evidence>
<dbReference type="Proteomes" id="UP000008022">
    <property type="component" value="Unassembled WGS sequence"/>
</dbReference>
<dbReference type="GO" id="GO:0005524">
    <property type="term" value="F:ATP binding"/>
    <property type="evidence" value="ECO:0007669"/>
    <property type="project" value="UniProtKB-KW"/>
</dbReference>
<protein>
    <recommendedName>
        <fullName evidence="3">Protein kinase domain-containing protein</fullName>
    </recommendedName>
</protein>
<dbReference type="AlphaFoldDB" id="A0A0E0P517"/>
<dbReference type="OMA" id="WHEGKAM"/>
<organism evidence="4 5">
    <name type="scientific">Oryza rufipogon</name>
    <name type="common">Brownbeard rice</name>
    <name type="synonym">Asian wild rice</name>
    <dbReference type="NCBI Taxonomy" id="4529"/>
    <lineage>
        <taxon>Eukaryota</taxon>
        <taxon>Viridiplantae</taxon>
        <taxon>Streptophyta</taxon>
        <taxon>Embryophyta</taxon>
        <taxon>Tracheophyta</taxon>
        <taxon>Spermatophyta</taxon>
        <taxon>Magnoliopsida</taxon>
        <taxon>Liliopsida</taxon>
        <taxon>Poales</taxon>
        <taxon>Poaceae</taxon>
        <taxon>BOP clade</taxon>
        <taxon>Oryzoideae</taxon>
        <taxon>Oryzeae</taxon>
        <taxon>Oryzinae</taxon>
        <taxon>Oryza</taxon>
    </lineage>
</organism>